<proteinExistence type="predicted"/>
<evidence type="ECO:0000256" key="1">
    <source>
        <dbReference type="SAM" id="MobiDB-lite"/>
    </source>
</evidence>
<feature type="domain" description="VOC" evidence="2">
    <location>
        <begin position="17"/>
        <end position="141"/>
    </location>
</feature>
<evidence type="ECO:0000313" key="4">
    <source>
        <dbReference type="Proteomes" id="UP000326702"/>
    </source>
</evidence>
<dbReference type="Gene3D" id="3.30.720.110">
    <property type="match status" value="1"/>
</dbReference>
<dbReference type="InterPro" id="IPR029068">
    <property type="entry name" value="Glyas_Bleomycin-R_OHBP_Dase"/>
</dbReference>
<keyword evidence="4" id="KW-1185">Reference proteome</keyword>
<dbReference type="InterPro" id="IPR004360">
    <property type="entry name" value="Glyas_Fos-R_dOase_dom"/>
</dbReference>
<dbReference type="EMBL" id="CP045529">
    <property type="protein sequence ID" value="QFU98653.1"/>
    <property type="molecule type" value="Genomic_DNA"/>
</dbReference>
<reference evidence="3 4" key="1">
    <citation type="submission" date="2019-10" db="EMBL/GenBank/DDBJ databases">
        <title>Genome sequence of Luteimicrobium xylanilyticum HY-24.</title>
        <authorList>
            <person name="Kim D.Y."/>
            <person name="Park H.-Y."/>
        </authorList>
    </citation>
    <scope>NUCLEOTIDE SEQUENCE [LARGE SCALE GENOMIC DNA]</scope>
    <source>
        <strain evidence="3 4">HY-24</strain>
    </source>
</reference>
<name>A0A5P9QB32_9MICO</name>
<dbReference type="Pfam" id="PF00903">
    <property type="entry name" value="Glyoxalase"/>
    <property type="match status" value="1"/>
</dbReference>
<dbReference type="Gene3D" id="3.30.720.120">
    <property type="match status" value="1"/>
</dbReference>
<organism evidence="3 4">
    <name type="scientific">Luteimicrobium xylanilyticum</name>
    <dbReference type="NCBI Taxonomy" id="1133546"/>
    <lineage>
        <taxon>Bacteria</taxon>
        <taxon>Bacillati</taxon>
        <taxon>Actinomycetota</taxon>
        <taxon>Actinomycetes</taxon>
        <taxon>Micrococcales</taxon>
        <taxon>Luteimicrobium</taxon>
    </lineage>
</organism>
<feature type="region of interest" description="Disordered" evidence="1">
    <location>
        <begin position="1"/>
        <end position="20"/>
    </location>
</feature>
<evidence type="ECO:0000259" key="2">
    <source>
        <dbReference type="PROSITE" id="PS51819"/>
    </source>
</evidence>
<dbReference type="Proteomes" id="UP000326702">
    <property type="component" value="Chromosome"/>
</dbReference>
<dbReference type="KEGG" id="lxl:KDY119_02172"/>
<dbReference type="SUPFAM" id="SSF54593">
    <property type="entry name" value="Glyoxalase/Bleomycin resistance protein/Dihydroxybiphenyl dioxygenase"/>
    <property type="match status" value="1"/>
</dbReference>
<dbReference type="AlphaFoldDB" id="A0A5P9QB32"/>
<dbReference type="PROSITE" id="PS51819">
    <property type="entry name" value="VOC"/>
    <property type="match status" value="1"/>
</dbReference>
<dbReference type="InterPro" id="IPR037523">
    <property type="entry name" value="VOC_core"/>
</dbReference>
<sequence length="163" mass="17258">METYRSDDAEETTMQNSTLHPNLTVTDARAAIDYYVAAFGAEVIDEITAGETIIHSDLTLGGSTFTVAAAFAGSSVAPDPAGFVPVSFTVNLSSADDVDATFARAVAAGATAVAEPADWFEGFRQSELRCPFGHRWFFVHVAPEITAADVQRASDAWMATDAS</sequence>
<gene>
    <name evidence="3" type="ORF">KDY119_02172</name>
</gene>
<dbReference type="PANTHER" id="PTHR34109:SF1">
    <property type="entry name" value="VOC DOMAIN-CONTAINING PROTEIN"/>
    <property type="match status" value="1"/>
</dbReference>
<protein>
    <recommendedName>
        <fullName evidence="2">VOC domain-containing protein</fullName>
    </recommendedName>
</protein>
<accession>A0A5P9QB32</accession>
<evidence type="ECO:0000313" key="3">
    <source>
        <dbReference type="EMBL" id="QFU98653.1"/>
    </source>
</evidence>
<dbReference type="PANTHER" id="PTHR34109">
    <property type="entry name" value="BNAUNNG04460D PROTEIN-RELATED"/>
    <property type="match status" value="1"/>
</dbReference>